<dbReference type="Proteomes" id="UP000070376">
    <property type="component" value="Unassembled WGS sequence"/>
</dbReference>
<dbReference type="PATRIC" id="fig|1398.18.peg.1049"/>
<reference evidence="3" key="2">
    <citation type="submission" date="2015-01" db="EMBL/GenBank/DDBJ databases">
        <title>Comparative genome analysis of Bacillus coagulans HM-08, Clostridium butyricum HM-68, Bacillus subtilis HM-66 and Bacillus paralicheniformis BL-09.</title>
        <authorList>
            <person name="Zhang H."/>
        </authorList>
    </citation>
    <scope>NUCLEOTIDE SEQUENCE [LARGE SCALE GENOMIC DNA]</scope>
    <source>
        <strain evidence="3">HM-08</strain>
    </source>
</reference>
<dbReference type="Proteomes" id="UP000032024">
    <property type="component" value="Chromosome"/>
</dbReference>
<name>A0A0C5C0P6_HEYCO</name>
<evidence type="ECO:0000313" key="3">
    <source>
        <dbReference type="Proteomes" id="UP000032024"/>
    </source>
</evidence>
<reference evidence="1" key="1">
    <citation type="submission" date="2015-01" db="EMBL/GenBank/DDBJ databases">
        <title>Comparative genome analysis of Bacillus coagulans HM-08, Clostridium butyricum HM-68, Bacillus subtilis HM-66 and Bacillus licheniformis BL-09.</title>
        <authorList>
            <person name="Zhang H."/>
        </authorList>
    </citation>
    <scope>NUCLEOTIDE SEQUENCE [LARGE SCALE GENOMIC DNA]</scope>
    <source>
        <strain evidence="1">HM-08</strain>
    </source>
</reference>
<keyword evidence="3" id="KW-1185">Reference proteome</keyword>
<dbReference type="STRING" id="1398.AB434_0152"/>
<evidence type="ECO:0000313" key="4">
    <source>
        <dbReference type="Proteomes" id="UP000070376"/>
    </source>
</evidence>
<dbReference type="EMBL" id="CP010525">
    <property type="protein sequence ID" value="AJO21823.1"/>
    <property type="molecule type" value="Genomic_DNA"/>
</dbReference>
<evidence type="ECO:0000313" key="1">
    <source>
        <dbReference type="EMBL" id="AJO21823.1"/>
    </source>
</evidence>
<dbReference type="AlphaFoldDB" id="A0A0C5C0P6"/>
<dbReference type="EMBL" id="LRPN01000072">
    <property type="protein sequence ID" value="KWZ81575.1"/>
    <property type="molecule type" value="Genomic_DNA"/>
</dbReference>
<reference evidence="2" key="4">
    <citation type="submission" date="2016-01" db="EMBL/GenBank/DDBJ databases">
        <authorList>
            <person name="Oliw E.H."/>
        </authorList>
    </citation>
    <scope>NUCLEOTIDE SEQUENCE [LARGE SCALE GENOMIC DNA]</scope>
    <source>
        <strain evidence="2">GED7749B</strain>
    </source>
</reference>
<evidence type="ECO:0000313" key="2">
    <source>
        <dbReference type="EMBL" id="KWZ81575.1"/>
    </source>
</evidence>
<reference evidence="4" key="3">
    <citation type="submission" date="2016-01" db="EMBL/GenBank/DDBJ databases">
        <authorList>
            <person name="Mitreva M."/>
            <person name="Pepin K.H."/>
            <person name="Mihindukulasuriya K.A."/>
            <person name="Fulton R."/>
            <person name="Fronick C."/>
            <person name="O'Laughlin M."/>
            <person name="Miner T."/>
            <person name="Herter B."/>
            <person name="Rosa B.A."/>
            <person name="Cordes M."/>
            <person name="Tomlinson C."/>
            <person name="Wollam A."/>
            <person name="Palsikar V.B."/>
            <person name="Mardis E.R."/>
            <person name="Wilson R.K."/>
        </authorList>
    </citation>
    <scope>NUCLEOTIDE SEQUENCE [LARGE SCALE GENOMIC DNA]</scope>
    <source>
        <strain evidence="4">GED7749B</strain>
    </source>
</reference>
<accession>A0A0C5C0P6</accession>
<sequence length="57" mass="6472">MIHPDGSGFLRRRPGFLLFALACSALIHPLHSFFKKANRYNLQKNCLGFGSFLLVYS</sequence>
<protein>
    <submittedName>
        <fullName evidence="2">Uncharacterized protein</fullName>
    </submittedName>
</protein>
<gene>
    <name evidence="2" type="ORF">HMPREF3213_01990</name>
    <name evidence="1" type="ORF">SB48_HM08orf01576</name>
</gene>
<organism evidence="2 4">
    <name type="scientific">Heyndrickxia coagulans</name>
    <name type="common">Weizmannia coagulans</name>
    <dbReference type="NCBI Taxonomy" id="1398"/>
    <lineage>
        <taxon>Bacteria</taxon>
        <taxon>Bacillati</taxon>
        <taxon>Bacillota</taxon>
        <taxon>Bacilli</taxon>
        <taxon>Bacillales</taxon>
        <taxon>Bacillaceae</taxon>
        <taxon>Heyndrickxia</taxon>
    </lineage>
</organism>
<proteinExistence type="predicted"/>